<feature type="region of interest" description="Disordered" evidence="1">
    <location>
        <begin position="80"/>
        <end position="139"/>
    </location>
</feature>
<dbReference type="Proteomes" id="UP000823941">
    <property type="component" value="Chromosome 27"/>
</dbReference>
<feature type="compositionally biased region" description="Basic and acidic residues" evidence="1">
    <location>
        <begin position="80"/>
        <end position="92"/>
    </location>
</feature>
<organism evidence="2 3">
    <name type="scientific">Plutella xylostella</name>
    <name type="common">Diamondback moth</name>
    <name type="synonym">Plutella maculipennis</name>
    <dbReference type="NCBI Taxonomy" id="51655"/>
    <lineage>
        <taxon>Eukaryota</taxon>
        <taxon>Metazoa</taxon>
        <taxon>Ecdysozoa</taxon>
        <taxon>Arthropoda</taxon>
        <taxon>Hexapoda</taxon>
        <taxon>Insecta</taxon>
        <taxon>Pterygota</taxon>
        <taxon>Neoptera</taxon>
        <taxon>Endopterygota</taxon>
        <taxon>Lepidoptera</taxon>
        <taxon>Glossata</taxon>
        <taxon>Ditrysia</taxon>
        <taxon>Yponomeutoidea</taxon>
        <taxon>Plutellidae</taxon>
        <taxon>Plutella</taxon>
    </lineage>
</organism>
<accession>A0ABQ7PVN3</accession>
<protein>
    <submittedName>
        <fullName evidence="2">Uncharacterized protein</fullName>
    </submittedName>
</protein>
<gene>
    <name evidence="2" type="ORF">JYU34_019848</name>
</gene>
<dbReference type="EMBL" id="JAHIBW010000027">
    <property type="protein sequence ID" value="KAG7296945.1"/>
    <property type="molecule type" value="Genomic_DNA"/>
</dbReference>
<comment type="caution">
    <text evidence="2">The sequence shown here is derived from an EMBL/GenBank/DDBJ whole genome shotgun (WGS) entry which is preliminary data.</text>
</comment>
<keyword evidence="3" id="KW-1185">Reference proteome</keyword>
<evidence type="ECO:0000313" key="2">
    <source>
        <dbReference type="EMBL" id="KAG7296945.1"/>
    </source>
</evidence>
<reference evidence="2 3" key="1">
    <citation type="submission" date="2021-06" db="EMBL/GenBank/DDBJ databases">
        <title>A haploid diamondback moth (Plutella xylostella L.) genome assembly resolves 31 chromosomes and identifies a diamide resistance mutation.</title>
        <authorList>
            <person name="Ward C.M."/>
            <person name="Perry K.D."/>
            <person name="Baker G."/>
            <person name="Powis K."/>
            <person name="Heckel D.G."/>
            <person name="Baxter S.W."/>
        </authorList>
    </citation>
    <scope>NUCLEOTIDE SEQUENCE [LARGE SCALE GENOMIC DNA]</scope>
    <source>
        <strain evidence="2 3">LV</strain>
        <tissue evidence="2">Single pupa</tissue>
    </source>
</reference>
<sequence>MDNASDYGSEDSRFESWQGRMFGMLNVPQTSGKILRYPGPSRMRGHAFMVPPQQGRFETLKKLVRQEHLRELQRQYETEQKQELKELARGNDDYAYTSYSEQEPRGLQGLGQEYPADEPAPRHLNRKPPSPGSRQVSQFSRYSDVLVPSRRSLHPVFDYPPELIPYLY</sequence>
<name>A0ABQ7PVN3_PLUXY</name>
<evidence type="ECO:0000313" key="3">
    <source>
        <dbReference type="Proteomes" id="UP000823941"/>
    </source>
</evidence>
<proteinExistence type="predicted"/>
<evidence type="ECO:0000256" key="1">
    <source>
        <dbReference type="SAM" id="MobiDB-lite"/>
    </source>
</evidence>